<dbReference type="InterPro" id="IPR006407">
    <property type="entry name" value="GlgB"/>
</dbReference>
<evidence type="ECO:0000256" key="1">
    <source>
        <dbReference type="ARBA" id="ARBA00000826"/>
    </source>
</evidence>
<evidence type="ECO:0000256" key="8">
    <source>
        <dbReference type="ARBA" id="ARBA00023056"/>
    </source>
</evidence>
<dbReference type="Gene3D" id="2.60.40.1180">
    <property type="entry name" value="Golgi alpha-mannosidase II"/>
    <property type="match status" value="1"/>
</dbReference>
<evidence type="ECO:0000259" key="12">
    <source>
        <dbReference type="SMART" id="SM00642"/>
    </source>
</evidence>
<dbReference type="GO" id="GO:0043169">
    <property type="term" value="F:cation binding"/>
    <property type="evidence" value="ECO:0007669"/>
    <property type="project" value="InterPro"/>
</dbReference>
<comment type="subunit">
    <text evidence="10">Monomer.</text>
</comment>
<dbReference type="NCBIfam" id="NF003811">
    <property type="entry name" value="PRK05402.1"/>
    <property type="match status" value="1"/>
</dbReference>
<dbReference type="InterPro" id="IPR013780">
    <property type="entry name" value="Glyco_hydro_b"/>
</dbReference>
<feature type="domain" description="Glycosyl hydrolase family 13 catalytic" evidence="12">
    <location>
        <begin position="146"/>
        <end position="506"/>
    </location>
</feature>
<dbReference type="PANTHER" id="PTHR43651:SF3">
    <property type="entry name" value="1,4-ALPHA-GLUCAN-BRANCHING ENZYME"/>
    <property type="match status" value="1"/>
</dbReference>
<dbReference type="PANTHER" id="PTHR43651">
    <property type="entry name" value="1,4-ALPHA-GLUCAN-BRANCHING ENZYME"/>
    <property type="match status" value="1"/>
</dbReference>
<dbReference type="GO" id="GO:0003844">
    <property type="term" value="F:1,4-alpha-glucan branching enzyme activity"/>
    <property type="evidence" value="ECO:0007669"/>
    <property type="project" value="UniProtKB-UniRule"/>
</dbReference>
<evidence type="ECO:0000256" key="7">
    <source>
        <dbReference type="ARBA" id="ARBA00022679"/>
    </source>
</evidence>
<dbReference type="InterPro" id="IPR006047">
    <property type="entry name" value="GH13_cat_dom"/>
</dbReference>
<evidence type="ECO:0000256" key="5">
    <source>
        <dbReference type="ARBA" id="ARBA00022600"/>
    </source>
</evidence>
<reference evidence="13" key="1">
    <citation type="thesis" date="2015" institute="Rutgers" country="The State University of New Jersey, 14 College Farm Rd., New Brunswick, NJ, USA">
        <title>Ammonia toxicity in bacteria and its implications for treatment of and resource recovery from highly nitrogenous organic wastes.</title>
        <authorList>
            <person name="Luther A.K."/>
        </authorList>
    </citation>
    <scope>NUCLEOTIDE SEQUENCE</scope>
    <source>
        <strain evidence="13">RT-10B</strain>
    </source>
</reference>
<dbReference type="CDD" id="cd02855">
    <property type="entry name" value="E_set_GBE_prok_N"/>
    <property type="match status" value="1"/>
</dbReference>
<keyword evidence="14" id="KW-1185">Reference proteome</keyword>
<dbReference type="Gene3D" id="3.20.20.80">
    <property type="entry name" value="Glycosidases"/>
    <property type="match status" value="1"/>
</dbReference>
<dbReference type="InterPro" id="IPR004193">
    <property type="entry name" value="Glyco_hydro_13_N"/>
</dbReference>
<dbReference type="Pfam" id="PF00128">
    <property type="entry name" value="Alpha-amylase"/>
    <property type="match status" value="1"/>
</dbReference>
<dbReference type="Proteomes" id="UP000241434">
    <property type="component" value="Unassembled WGS sequence"/>
</dbReference>
<organism evidence="13 14">
    <name type="scientific">Peptostreptococcus russellii</name>
    <dbReference type="NCBI Taxonomy" id="215200"/>
    <lineage>
        <taxon>Bacteria</taxon>
        <taxon>Bacillati</taxon>
        <taxon>Bacillota</taxon>
        <taxon>Clostridia</taxon>
        <taxon>Peptostreptococcales</taxon>
        <taxon>Peptostreptococcaceae</taxon>
        <taxon>Peptostreptococcus</taxon>
    </lineage>
</organism>
<evidence type="ECO:0000256" key="6">
    <source>
        <dbReference type="ARBA" id="ARBA00022676"/>
    </source>
</evidence>
<keyword evidence="7 10" id="KW-0808">Transferase</keyword>
<accession>A0A2P7Q1H0</accession>
<comment type="caution">
    <text evidence="13">The sequence shown here is derived from an EMBL/GenBank/DDBJ whole genome shotgun (WGS) entry which is preliminary data.</text>
</comment>
<dbReference type="InterPro" id="IPR044143">
    <property type="entry name" value="GlgB_N_E_set_prok"/>
</dbReference>
<dbReference type="InterPro" id="IPR037439">
    <property type="entry name" value="Branching_enzy"/>
</dbReference>
<evidence type="ECO:0000313" key="13">
    <source>
        <dbReference type="EMBL" id="PSJ31821.1"/>
    </source>
</evidence>
<dbReference type="SUPFAM" id="SSF81296">
    <property type="entry name" value="E set domains"/>
    <property type="match status" value="1"/>
</dbReference>
<keyword evidence="9 10" id="KW-0119">Carbohydrate metabolism</keyword>
<dbReference type="GO" id="GO:0005978">
    <property type="term" value="P:glycogen biosynthetic process"/>
    <property type="evidence" value="ECO:0007669"/>
    <property type="project" value="UniProtKB-UniRule"/>
</dbReference>
<keyword evidence="5 10" id="KW-0321">Glycogen metabolism</keyword>
<keyword evidence="8 10" id="KW-0320">Glycogen biosynthesis</keyword>
<evidence type="ECO:0000256" key="11">
    <source>
        <dbReference type="PIRSR" id="PIRSR000463-1"/>
    </source>
</evidence>
<dbReference type="EMBL" id="JYGE01000003">
    <property type="protein sequence ID" value="PSJ31821.1"/>
    <property type="molecule type" value="Genomic_DNA"/>
</dbReference>
<dbReference type="SUPFAM" id="SSF51445">
    <property type="entry name" value="(Trans)glycosidases"/>
    <property type="match status" value="1"/>
</dbReference>
<evidence type="ECO:0000313" key="14">
    <source>
        <dbReference type="Proteomes" id="UP000241434"/>
    </source>
</evidence>
<comment type="similarity">
    <text evidence="4 10">Belongs to the glycosyl hydrolase 13 family. GlgB subfamily.</text>
</comment>
<dbReference type="OrthoDB" id="9800174at2"/>
<dbReference type="AlphaFoldDB" id="A0A2P7Q1H0"/>
<evidence type="ECO:0000256" key="10">
    <source>
        <dbReference type="HAMAP-Rule" id="MF_00685"/>
    </source>
</evidence>
<dbReference type="RefSeq" id="WP_106776572.1">
    <property type="nucleotide sequence ID" value="NZ_JYGE01000003.1"/>
</dbReference>
<dbReference type="CDD" id="cd11322">
    <property type="entry name" value="AmyAc_Glg_BE"/>
    <property type="match status" value="1"/>
</dbReference>
<evidence type="ECO:0000256" key="2">
    <source>
        <dbReference type="ARBA" id="ARBA00002953"/>
    </source>
</evidence>
<name>A0A2P7Q1H0_9FIRM</name>
<dbReference type="UniPathway" id="UPA00164"/>
<comment type="pathway">
    <text evidence="3 10">Glycan biosynthesis; glycogen biosynthesis.</text>
</comment>
<proteinExistence type="inferred from homology"/>
<evidence type="ECO:0000256" key="4">
    <source>
        <dbReference type="ARBA" id="ARBA00009000"/>
    </source>
</evidence>
<dbReference type="Pfam" id="PF02806">
    <property type="entry name" value="Alpha-amylase_C"/>
    <property type="match status" value="1"/>
</dbReference>
<dbReference type="EC" id="2.4.1.18" evidence="10"/>
<dbReference type="InterPro" id="IPR006048">
    <property type="entry name" value="A-amylase/branching_C"/>
</dbReference>
<dbReference type="InterPro" id="IPR014756">
    <property type="entry name" value="Ig_E-set"/>
</dbReference>
<evidence type="ECO:0000256" key="3">
    <source>
        <dbReference type="ARBA" id="ARBA00004964"/>
    </source>
</evidence>
<dbReference type="SUPFAM" id="SSF51011">
    <property type="entry name" value="Glycosyl hydrolase domain"/>
    <property type="match status" value="1"/>
</dbReference>
<dbReference type="NCBIfam" id="TIGR01515">
    <property type="entry name" value="branching_enzym"/>
    <property type="match status" value="1"/>
</dbReference>
<gene>
    <name evidence="10" type="primary">glgB</name>
    <name evidence="13" type="ORF">UF10_04185</name>
</gene>
<dbReference type="FunFam" id="3.20.20.80:FF:000003">
    <property type="entry name" value="1,4-alpha-glucan branching enzyme GlgB"/>
    <property type="match status" value="1"/>
</dbReference>
<protein>
    <recommendedName>
        <fullName evidence="10">1,4-alpha-glucan branching enzyme GlgB</fullName>
        <ecNumber evidence="10">2.4.1.18</ecNumber>
    </recommendedName>
    <alternativeName>
        <fullName evidence="10">1,4-alpha-D-glucan:1,4-alpha-D-glucan 6-glucosyl-transferase</fullName>
    </alternativeName>
    <alternativeName>
        <fullName evidence="10">Alpha-(1-&gt;4)-glucan branching enzyme</fullName>
    </alternativeName>
    <alternativeName>
        <fullName evidence="10">Glycogen branching enzyme</fullName>
        <shortName evidence="10">BE</shortName>
    </alternativeName>
</protein>
<dbReference type="GO" id="GO:0005829">
    <property type="term" value="C:cytosol"/>
    <property type="evidence" value="ECO:0007669"/>
    <property type="project" value="TreeGrafter"/>
</dbReference>
<dbReference type="InterPro" id="IPR013783">
    <property type="entry name" value="Ig-like_fold"/>
</dbReference>
<comment type="catalytic activity">
    <reaction evidence="1 10">
        <text>Transfers a segment of a (1-&gt;4)-alpha-D-glucan chain to a primary hydroxy group in a similar glucan chain.</text>
        <dbReference type="EC" id="2.4.1.18"/>
    </reaction>
</comment>
<dbReference type="InterPro" id="IPR017853">
    <property type="entry name" value="GH"/>
</dbReference>
<dbReference type="SMART" id="SM00642">
    <property type="entry name" value="Aamy"/>
    <property type="match status" value="1"/>
</dbReference>
<keyword evidence="6 10" id="KW-0328">Glycosyltransferase</keyword>
<dbReference type="GO" id="GO:0004553">
    <property type="term" value="F:hydrolase activity, hydrolyzing O-glycosyl compounds"/>
    <property type="evidence" value="ECO:0007669"/>
    <property type="project" value="InterPro"/>
</dbReference>
<feature type="active site" description="Proton donor" evidence="10 11">
    <location>
        <position position="356"/>
    </location>
</feature>
<feature type="active site" description="Nucleophile" evidence="10 11">
    <location>
        <position position="303"/>
    </location>
</feature>
<dbReference type="NCBIfam" id="NF008967">
    <property type="entry name" value="PRK12313.1"/>
    <property type="match status" value="1"/>
</dbReference>
<evidence type="ECO:0000256" key="9">
    <source>
        <dbReference type="ARBA" id="ARBA00023277"/>
    </source>
</evidence>
<dbReference type="HAMAP" id="MF_00685">
    <property type="entry name" value="GlgB"/>
    <property type="match status" value="1"/>
</dbReference>
<comment type="function">
    <text evidence="2 10">Catalyzes the formation of the alpha-1,6-glucosidic linkages in glycogen by scission of a 1,4-alpha-linked oligosaccharide from growing alpha-1,4-glucan chains and the subsequent attachment of the oligosaccharide to the alpha-1,6 position.</text>
</comment>
<dbReference type="Pfam" id="PF02922">
    <property type="entry name" value="CBM_48"/>
    <property type="match status" value="1"/>
</dbReference>
<sequence length="621" mass="73117">MKNNKKTEMAEYLFHEGRNFRSFEFLGSFLEKDSCTFRVWAPNAKKVYVTGDFCDWDAYKYPAKKITDGGVYECKIKGVKKFDCYKYVFETSDGRIIYKSDPYATHFETRPKTSSKVYDISGYKWHDDKWMSSRKIPYNKAMNIYEVHLGSWKQNEDKSFYSYTKLAKELVSYVKSMNYTHIEILPILEHPYDKSWGYQVTGYFAPTSRYGLPQEFMYLVDECHRNNIGVILDWVPGHFPKDESGLCEFDGDYLYEYSDPFKMEHKGWGTRVFDYGKNEVISFLISNASYWLEKYHIDGLRVDAVSSMLYLDYCRQKGEWTPNKNGGNHNLEAIEFLQNLNSFVNKKYPGVMMIAEESTSWPKVTAAVEHDGLGFNFKWNMGWMNDSLSYLSTDPLFRKGIHNKMTFSLTYAFSENYILPISHDEVVHGKKSVLDRAEVEFEDKFKNMRAFLAYMYAHPGKKLTFMGCDLSQVIEWDESKELDWLLLDYPLHRMNNRFIKELNKIYSSTPMLWEKDTSWDGFKWNIVNDDNNNIFSFTRLDNKKRELLVVSNFSSQHLKKYKIGLDSKEKYKILLNTDAKKYGGEGLVNRNIESIDEEHNGFKYHINLNIAPFSTIYLIKK</sequence>
<dbReference type="PIRSF" id="PIRSF000463">
    <property type="entry name" value="GlgB"/>
    <property type="match status" value="1"/>
</dbReference>
<dbReference type="Gene3D" id="2.60.40.10">
    <property type="entry name" value="Immunoglobulins"/>
    <property type="match status" value="1"/>
</dbReference>